<organism evidence="2 3">
    <name type="scientific">Bradyrhizobium canariense</name>
    <dbReference type="NCBI Taxonomy" id="255045"/>
    <lineage>
        <taxon>Bacteria</taxon>
        <taxon>Pseudomonadati</taxon>
        <taxon>Pseudomonadota</taxon>
        <taxon>Alphaproteobacteria</taxon>
        <taxon>Hyphomicrobiales</taxon>
        <taxon>Nitrobacteraceae</taxon>
        <taxon>Bradyrhizobium</taxon>
    </lineage>
</organism>
<accession>A0A1H1PDF7</accession>
<gene>
    <name evidence="2" type="ORF">SAMN05444158_0974</name>
</gene>
<proteinExistence type="predicted"/>
<dbReference type="InterPro" id="IPR021265">
    <property type="entry name" value="DUF2842"/>
</dbReference>
<feature type="transmembrane region" description="Helical" evidence="1">
    <location>
        <begin position="68"/>
        <end position="90"/>
    </location>
</feature>
<reference evidence="3" key="1">
    <citation type="submission" date="2016-10" db="EMBL/GenBank/DDBJ databases">
        <authorList>
            <person name="Varghese N."/>
            <person name="Submissions S."/>
        </authorList>
    </citation>
    <scope>NUCLEOTIDE SEQUENCE [LARGE SCALE GENOMIC DNA]</scope>
    <source>
        <strain evidence="3">GAS369</strain>
    </source>
</reference>
<dbReference type="AlphaFoldDB" id="A0A1H1PDF7"/>
<protein>
    <recommendedName>
        <fullName evidence="4">DUF2842 domain-containing protein</fullName>
    </recommendedName>
</protein>
<dbReference type="EMBL" id="LT629750">
    <property type="protein sequence ID" value="SDS09164.1"/>
    <property type="molecule type" value="Genomic_DNA"/>
</dbReference>
<keyword evidence="1" id="KW-1133">Transmembrane helix</keyword>
<name>A0A1H1PDF7_9BRAD</name>
<keyword evidence="1" id="KW-0812">Transmembrane</keyword>
<feature type="transmembrane region" description="Helical" evidence="1">
    <location>
        <begin position="34"/>
        <end position="56"/>
    </location>
</feature>
<sequence>MNLRAPYSPPPPARKARSGHELHISVMTIRTRKFIGTIALLMLVVVWSLLGMTVAQTPWLANSGLLQAIFYVVAGVGWVLPAMPIISWMARPDA</sequence>
<dbReference type="Pfam" id="PF11003">
    <property type="entry name" value="DUF2842"/>
    <property type="match status" value="1"/>
</dbReference>
<evidence type="ECO:0000313" key="2">
    <source>
        <dbReference type="EMBL" id="SDS09164.1"/>
    </source>
</evidence>
<evidence type="ECO:0008006" key="4">
    <source>
        <dbReference type="Google" id="ProtNLM"/>
    </source>
</evidence>
<evidence type="ECO:0000256" key="1">
    <source>
        <dbReference type="SAM" id="Phobius"/>
    </source>
</evidence>
<dbReference type="Proteomes" id="UP000243904">
    <property type="component" value="Chromosome I"/>
</dbReference>
<keyword evidence="3" id="KW-1185">Reference proteome</keyword>
<evidence type="ECO:0000313" key="3">
    <source>
        <dbReference type="Proteomes" id="UP000243904"/>
    </source>
</evidence>
<keyword evidence="1" id="KW-0472">Membrane</keyword>